<sequence>MYISKIVDKVLSNPYSAFFYTPAVYDKAVSYLFNKPSEIIKIYGINDVEPLLKKIDKKGNKQMPAYATLNYELGYLFEKRLNRFIREEKPLANFVFFNDKQVKKIKSSSINFSADKNFLVSGFRLNSSKAEYIKSIRRIKNYIAEGETYQINFTVKGKFNFSGDVASFFSNLIFNQSAKYIALINLEDEIIISLSPELFFETNLKNIVTQPMKGTIARGINYQDDQMKKHELENSIKNQAENVMIVDLLRNDLGRICEFGSVQTKDLFKVEKYESLYQMISSVDGKLKKSTKISDIIRNIFPCGSVTGAPKIRTMEIIHELEKEERGIYTGAIGLMLGKNLVFNVAIRTIQFDRELKKGKIGLGSGIVWDSHPEKEFNEVLLKGNFLVKPEPEFKIFETARVENGEVTFLNEHIQRMKQAADYFLFAFDEKKILKALNQELENYASDKIYRLKIILSKSGKFELQIQEFMESKSTIKVILSQNRINSTNKFQYFKTTNRNLYDEEYSNYKGKGFFDVIYLNENSDLAEGAITNIFVKKGSVIMTPSLQCGILPGIYRKHYLRTHPEIKEKRISLDDLVSADELILTNSLRGAIKVNELYLNEREFIKFH</sequence>
<name>A0A7V3E7D9_9BACT</name>
<gene>
    <name evidence="6" type="primary">pabB</name>
    <name evidence="6" type="ORF">ENS31_06290</name>
</gene>
<dbReference type="InterPro" id="IPR043131">
    <property type="entry name" value="BCAT-like_N"/>
</dbReference>
<dbReference type="InterPro" id="IPR019999">
    <property type="entry name" value="Anth_synth_I-like"/>
</dbReference>
<dbReference type="InterPro" id="IPR036038">
    <property type="entry name" value="Aminotransferase-like"/>
</dbReference>
<evidence type="ECO:0000256" key="3">
    <source>
        <dbReference type="ARBA" id="ARBA00022898"/>
    </source>
</evidence>
<dbReference type="Pfam" id="PF00425">
    <property type="entry name" value="Chorismate_bind"/>
    <property type="match status" value="1"/>
</dbReference>
<feature type="domain" description="Chorismate-utilising enzyme C-terminal" evidence="5">
    <location>
        <begin position="129"/>
        <end position="383"/>
    </location>
</feature>
<protein>
    <submittedName>
        <fullName evidence="6">Aminodeoxychorismate synthase component I</fullName>
        <ecNumber evidence="6">2.6.1.85</ecNumber>
    </submittedName>
</protein>
<dbReference type="PANTHER" id="PTHR11236:SF50">
    <property type="entry name" value="AMINODEOXYCHORISMATE SYNTHASE COMPONENT 1"/>
    <property type="match status" value="1"/>
</dbReference>
<dbReference type="Gene3D" id="3.20.10.10">
    <property type="entry name" value="D-amino Acid Aminotransferase, subunit A, domain 2"/>
    <property type="match status" value="1"/>
</dbReference>
<proteinExistence type="inferred from homology"/>
<dbReference type="GO" id="GO:0000162">
    <property type="term" value="P:L-tryptophan biosynthetic process"/>
    <property type="evidence" value="ECO:0007669"/>
    <property type="project" value="TreeGrafter"/>
</dbReference>
<evidence type="ECO:0000313" key="6">
    <source>
        <dbReference type="EMBL" id="HFI91129.1"/>
    </source>
</evidence>
<dbReference type="PROSITE" id="PS00770">
    <property type="entry name" value="AA_TRANSFER_CLASS_4"/>
    <property type="match status" value="1"/>
</dbReference>
<dbReference type="InterPro" id="IPR001544">
    <property type="entry name" value="Aminotrans_IV"/>
</dbReference>
<dbReference type="SUPFAM" id="SSF56322">
    <property type="entry name" value="ADC synthase"/>
    <property type="match status" value="1"/>
</dbReference>
<keyword evidence="3 4" id="KW-0663">Pyridoxal phosphate</keyword>
<keyword evidence="6" id="KW-0808">Transferase</keyword>
<dbReference type="Pfam" id="PF01063">
    <property type="entry name" value="Aminotran_4"/>
    <property type="match status" value="1"/>
</dbReference>
<keyword evidence="6" id="KW-0032">Aminotransferase</keyword>
<comment type="similarity">
    <text evidence="2">Belongs to the class-IV pyridoxal-phosphate-dependent aminotransferase family.</text>
</comment>
<dbReference type="Gene3D" id="3.60.120.10">
    <property type="entry name" value="Anthranilate synthase"/>
    <property type="match status" value="1"/>
</dbReference>
<dbReference type="GO" id="GO:0046820">
    <property type="term" value="F:4-amino-4-deoxychorismate synthase activity"/>
    <property type="evidence" value="ECO:0007669"/>
    <property type="project" value="UniProtKB-EC"/>
</dbReference>
<dbReference type="SUPFAM" id="SSF56752">
    <property type="entry name" value="D-aminoacid aminotransferase-like PLP-dependent enzymes"/>
    <property type="match status" value="1"/>
</dbReference>
<dbReference type="EMBL" id="DSUJ01000008">
    <property type="protein sequence ID" value="HFI91129.1"/>
    <property type="molecule type" value="Genomic_DNA"/>
</dbReference>
<dbReference type="InterPro" id="IPR043132">
    <property type="entry name" value="BCAT-like_C"/>
</dbReference>
<comment type="cofactor">
    <cofactor evidence="1 4">
        <name>pyridoxal 5'-phosphate</name>
        <dbReference type="ChEBI" id="CHEBI:597326"/>
    </cofactor>
</comment>
<accession>A0A7V3E7D9</accession>
<dbReference type="GO" id="GO:0009396">
    <property type="term" value="P:folic acid-containing compound biosynthetic process"/>
    <property type="evidence" value="ECO:0007669"/>
    <property type="project" value="InterPro"/>
</dbReference>
<dbReference type="InterPro" id="IPR005802">
    <property type="entry name" value="ADC_synth_comp_1"/>
</dbReference>
<evidence type="ECO:0000256" key="2">
    <source>
        <dbReference type="ARBA" id="ARBA00009320"/>
    </source>
</evidence>
<dbReference type="InterPro" id="IPR015890">
    <property type="entry name" value="Chorismate_C"/>
</dbReference>
<evidence type="ECO:0000259" key="5">
    <source>
        <dbReference type="Pfam" id="PF00425"/>
    </source>
</evidence>
<dbReference type="Gene3D" id="3.30.470.10">
    <property type="match status" value="1"/>
</dbReference>
<dbReference type="AlphaFoldDB" id="A0A7V3E7D9"/>
<comment type="caution">
    <text evidence="6">The sequence shown here is derived from an EMBL/GenBank/DDBJ whole genome shotgun (WGS) entry which is preliminary data.</text>
</comment>
<organism evidence="6">
    <name type="scientific">Ignavibacterium album</name>
    <dbReference type="NCBI Taxonomy" id="591197"/>
    <lineage>
        <taxon>Bacteria</taxon>
        <taxon>Pseudomonadati</taxon>
        <taxon>Ignavibacteriota</taxon>
        <taxon>Ignavibacteria</taxon>
        <taxon>Ignavibacteriales</taxon>
        <taxon>Ignavibacteriaceae</taxon>
        <taxon>Ignavibacterium</taxon>
    </lineage>
</organism>
<reference evidence="6" key="1">
    <citation type="journal article" date="2020" name="mSystems">
        <title>Genome- and Community-Level Interaction Insights into Carbon Utilization and Element Cycling Functions of Hydrothermarchaeota in Hydrothermal Sediment.</title>
        <authorList>
            <person name="Zhou Z."/>
            <person name="Liu Y."/>
            <person name="Xu W."/>
            <person name="Pan J."/>
            <person name="Luo Z.H."/>
            <person name="Li M."/>
        </authorList>
    </citation>
    <scope>NUCLEOTIDE SEQUENCE [LARGE SCALE GENOMIC DNA]</scope>
    <source>
        <strain evidence="6">SpSt-479</strain>
    </source>
</reference>
<dbReference type="PANTHER" id="PTHR11236">
    <property type="entry name" value="AMINOBENZOATE/ANTHRANILATE SYNTHASE"/>
    <property type="match status" value="1"/>
</dbReference>
<dbReference type="EC" id="2.6.1.85" evidence="6"/>
<evidence type="ECO:0000256" key="1">
    <source>
        <dbReference type="ARBA" id="ARBA00001933"/>
    </source>
</evidence>
<dbReference type="InterPro" id="IPR018300">
    <property type="entry name" value="Aminotrans_IV_CS"/>
</dbReference>
<evidence type="ECO:0000256" key="4">
    <source>
        <dbReference type="RuleBase" id="RU004516"/>
    </source>
</evidence>
<dbReference type="PRINTS" id="PR00095">
    <property type="entry name" value="ANTSNTHASEI"/>
</dbReference>
<dbReference type="InterPro" id="IPR005801">
    <property type="entry name" value="ADC_synthase"/>
</dbReference>
<dbReference type="NCBIfam" id="TIGR00553">
    <property type="entry name" value="pabB"/>
    <property type="match status" value="1"/>
</dbReference>